<dbReference type="Ensembl" id="ENSSGRT00000086429.1">
    <property type="protein sequence ID" value="ENSSGRP00000081176.1"/>
    <property type="gene ID" value="ENSSGRG00000041061.1"/>
</dbReference>
<feature type="chain" id="PRO_5025488749" evidence="3">
    <location>
        <begin position="20"/>
        <end position="147"/>
    </location>
</feature>
<dbReference type="InterPro" id="IPR000010">
    <property type="entry name" value="Cystatin_dom"/>
</dbReference>
<proteinExistence type="inferred from homology"/>
<dbReference type="AlphaFoldDB" id="A0A672QYH3"/>
<dbReference type="PANTHER" id="PTHR46186">
    <property type="entry name" value="CYSTATIN"/>
    <property type="match status" value="1"/>
</dbReference>
<dbReference type="InParanoid" id="A0A672QYH3"/>
<evidence type="ECO:0000256" key="3">
    <source>
        <dbReference type="SAM" id="SignalP"/>
    </source>
</evidence>
<reference evidence="5" key="1">
    <citation type="submission" date="2025-08" db="UniProtKB">
        <authorList>
            <consortium name="Ensembl"/>
        </authorList>
    </citation>
    <scope>IDENTIFICATION</scope>
</reference>
<dbReference type="GO" id="GO:0004869">
    <property type="term" value="F:cysteine-type endopeptidase inhibitor activity"/>
    <property type="evidence" value="ECO:0007669"/>
    <property type="project" value="InterPro"/>
</dbReference>
<organism evidence="5 6">
    <name type="scientific">Sinocyclocheilus grahami</name>
    <name type="common">Dianchi golden-line fish</name>
    <name type="synonym">Barbus grahami</name>
    <dbReference type="NCBI Taxonomy" id="75366"/>
    <lineage>
        <taxon>Eukaryota</taxon>
        <taxon>Metazoa</taxon>
        <taxon>Chordata</taxon>
        <taxon>Craniata</taxon>
        <taxon>Vertebrata</taxon>
        <taxon>Euteleostomi</taxon>
        <taxon>Actinopterygii</taxon>
        <taxon>Neopterygii</taxon>
        <taxon>Teleostei</taxon>
        <taxon>Ostariophysi</taxon>
        <taxon>Cypriniformes</taxon>
        <taxon>Cyprinidae</taxon>
        <taxon>Cyprininae</taxon>
        <taxon>Sinocyclocheilus</taxon>
    </lineage>
</organism>
<evidence type="ECO:0000256" key="2">
    <source>
        <dbReference type="ARBA" id="ARBA00023157"/>
    </source>
</evidence>
<gene>
    <name evidence="5" type="primary">LOC107567281</name>
</gene>
<evidence type="ECO:0000313" key="5">
    <source>
        <dbReference type="Ensembl" id="ENSSGRP00000081176.1"/>
    </source>
</evidence>
<dbReference type="InterPro" id="IPR046350">
    <property type="entry name" value="Cystatin_sf"/>
</dbReference>
<dbReference type="PROSITE" id="PS00287">
    <property type="entry name" value="CYSTATIN"/>
    <property type="match status" value="1"/>
</dbReference>
<dbReference type="InterPro" id="IPR018073">
    <property type="entry name" value="Prot_inh_cystat_CS"/>
</dbReference>
<evidence type="ECO:0000259" key="4">
    <source>
        <dbReference type="SMART" id="SM00043"/>
    </source>
</evidence>
<accession>A0A672QYH3</accession>
<comment type="similarity">
    <text evidence="1">Belongs to the cystatin family.</text>
</comment>
<dbReference type="SUPFAM" id="SSF54403">
    <property type="entry name" value="Cystatin/monellin"/>
    <property type="match status" value="1"/>
</dbReference>
<evidence type="ECO:0000313" key="6">
    <source>
        <dbReference type="Proteomes" id="UP000472262"/>
    </source>
</evidence>
<dbReference type="SMART" id="SM00043">
    <property type="entry name" value="CY"/>
    <property type="match status" value="1"/>
</dbReference>
<name>A0A672QYH3_SINGR</name>
<dbReference type="GO" id="GO:0005615">
    <property type="term" value="C:extracellular space"/>
    <property type="evidence" value="ECO:0007669"/>
    <property type="project" value="TreeGrafter"/>
</dbReference>
<feature type="signal peptide" evidence="3">
    <location>
        <begin position="1"/>
        <end position="19"/>
    </location>
</feature>
<sequence>MYCKMIVSFLVVTLAVASAGIPGGPVDANINDEDVQKALRFAVAQYNRQSNDAFVRKVSKVIKVQQQVVAGTNYIFTVKLGRTNCKKGGVETLCAIHKDPKVARVRHTVSTLQYCDCLHFSISMLRDIDPFLYFFIISFPSRSFSAK</sequence>
<feature type="domain" description="Cystatin" evidence="4">
    <location>
        <begin position="20"/>
        <end position="116"/>
    </location>
</feature>
<keyword evidence="3" id="KW-0732">Signal</keyword>
<dbReference type="GO" id="GO:0031982">
    <property type="term" value="C:vesicle"/>
    <property type="evidence" value="ECO:0007669"/>
    <property type="project" value="TreeGrafter"/>
</dbReference>
<dbReference type="PANTHER" id="PTHR46186:SF12">
    <property type="entry name" value="CYSTATIN C (AMYLOID ANGIOPATHY AND CEREBRAL HEMORRHAGE)-RELATED"/>
    <property type="match status" value="1"/>
</dbReference>
<protein>
    <submittedName>
        <fullName evidence="5">Cystatin-like</fullName>
    </submittedName>
</protein>
<keyword evidence="2" id="KW-1015">Disulfide bond</keyword>
<dbReference type="FunFam" id="3.10.450.10:FF:000004">
    <property type="entry name" value="Cystatin C"/>
    <property type="match status" value="1"/>
</dbReference>
<dbReference type="Pfam" id="PF00031">
    <property type="entry name" value="Cystatin"/>
    <property type="match status" value="1"/>
</dbReference>
<dbReference type="Proteomes" id="UP000472262">
    <property type="component" value="Unassembled WGS sequence"/>
</dbReference>
<reference evidence="5" key="2">
    <citation type="submission" date="2025-09" db="UniProtKB">
        <authorList>
            <consortium name="Ensembl"/>
        </authorList>
    </citation>
    <scope>IDENTIFICATION</scope>
</reference>
<dbReference type="GO" id="GO:0005737">
    <property type="term" value="C:cytoplasm"/>
    <property type="evidence" value="ECO:0007669"/>
    <property type="project" value="TreeGrafter"/>
</dbReference>
<dbReference type="CDD" id="cd00042">
    <property type="entry name" value="CY"/>
    <property type="match status" value="1"/>
</dbReference>
<keyword evidence="6" id="KW-1185">Reference proteome</keyword>
<evidence type="ECO:0000256" key="1">
    <source>
        <dbReference type="ARBA" id="ARBA00009403"/>
    </source>
</evidence>
<dbReference type="Gene3D" id="3.10.450.10">
    <property type="match status" value="1"/>
</dbReference>